<gene>
    <name evidence="2" type="ORF">D6T64_15940</name>
</gene>
<dbReference type="SUPFAM" id="SSF53850">
    <property type="entry name" value="Periplasmic binding protein-like II"/>
    <property type="match status" value="1"/>
</dbReference>
<proteinExistence type="predicted"/>
<feature type="signal peptide" evidence="1">
    <location>
        <begin position="1"/>
        <end position="26"/>
    </location>
</feature>
<dbReference type="Gene3D" id="3.40.190.10">
    <property type="entry name" value="Periplasmic binding protein-like II"/>
    <property type="match status" value="1"/>
</dbReference>
<dbReference type="EMBL" id="QZVS01000091">
    <property type="protein sequence ID" value="RJT87236.1"/>
    <property type="molecule type" value="Genomic_DNA"/>
</dbReference>
<keyword evidence="1" id="KW-0732">Signal</keyword>
<feature type="chain" id="PRO_5039455902" evidence="1">
    <location>
        <begin position="27"/>
        <end position="429"/>
    </location>
</feature>
<sequence>MPVPKKSFAVGAGLLASALFLTGCSATVESDPIVQADVSTCDPTGVTITAQYASQGQAGAELGKAALEEKYQGLTVDLRAAPEGTSYDELTQQVVADIAAGSRPDVIMLGLDQLRFWVEKYSPQAIDTDSLRETYNRDYLDVGTVDGTTYVVPFQISVPVLYTNTTLTESAGITELPTTHSEVLENARTIQDETAVSAPIQIPRDNIAWWLVQAFVGSGGGTFVNDDGTAGFDTEEGRAALEIYQTIGEEKLEEPVSWQDSISLFTQGNVAYFFATPAIGATVTSSVGDSFDWTISDMPIPDRGTAKLPAGGNGWMVLSDDACRAAFSNELIGTMLDPEVITTSSLANSYIPVDSAAQAELLQRPESDGPLGYAWRYEGSPVAGSGWDGENLGRTNQYLQDMVQSMVDLGQDVNDVVPDTAARISALVQ</sequence>
<accession>A0A3A5MMH9</accession>
<evidence type="ECO:0000313" key="2">
    <source>
        <dbReference type="EMBL" id="RJT87236.1"/>
    </source>
</evidence>
<name>A0A3A5MMH9_9MICO</name>
<evidence type="ECO:0000313" key="3">
    <source>
        <dbReference type="Proteomes" id="UP000272015"/>
    </source>
</evidence>
<evidence type="ECO:0000256" key="1">
    <source>
        <dbReference type="SAM" id="SignalP"/>
    </source>
</evidence>
<dbReference type="PROSITE" id="PS51257">
    <property type="entry name" value="PROKAR_LIPOPROTEIN"/>
    <property type="match status" value="1"/>
</dbReference>
<reference evidence="2 3" key="1">
    <citation type="submission" date="2018-09" db="EMBL/GenBank/DDBJ databases">
        <title>Novel species of Cryobacterium.</title>
        <authorList>
            <person name="Liu Q."/>
            <person name="Xin Y.-H."/>
        </authorList>
    </citation>
    <scope>NUCLEOTIDE SEQUENCE [LARGE SCALE GENOMIC DNA]</scope>
    <source>
        <strain evidence="2 3">Hh39</strain>
    </source>
</reference>
<dbReference type="Pfam" id="PF01547">
    <property type="entry name" value="SBP_bac_1"/>
    <property type="match status" value="1"/>
</dbReference>
<dbReference type="PANTHER" id="PTHR43649:SF12">
    <property type="entry name" value="DIACETYLCHITOBIOSE BINDING PROTEIN DASA"/>
    <property type="match status" value="1"/>
</dbReference>
<organism evidence="2 3">
    <name type="scientific">Cryobacterium melibiosiphilum</name>
    <dbReference type="NCBI Taxonomy" id="995039"/>
    <lineage>
        <taxon>Bacteria</taxon>
        <taxon>Bacillati</taxon>
        <taxon>Actinomycetota</taxon>
        <taxon>Actinomycetes</taxon>
        <taxon>Micrococcales</taxon>
        <taxon>Microbacteriaceae</taxon>
        <taxon>Cryobacterium</taxon>
    </lineage>
</organism>
<dbReference type="OrthoDB" id="4459111at2"/>
<protein>
    <submittedName>
        <fullName evidence="2">Extracellular solute-binding protein</fullName>
    </submittedName>
</protein>
<comment type="caution">
    <text evidence="2">The sequence shown here is derived from an EMBL/GenBank/DDBJ whole genome shotgun (WGS) entry which is preliminary data.</text>
</comment>
<dbReference type="PANTHER" id="PTHR43649">
    <property type="entry name" value="ARABINOSE-BINDING PROTEIN-RELATED"/>
    <property type="match status" value="1"/>
</dbReference>
<keyword evidence="3" id="KW-1185">Reference proteome</keyword>
<dbReference type="InterPro" id="IPR006059">
    <property type="entry name" value="SBP"/>
</dbReference>
<dbReference type="Proteomes" id="UP000272015">
    <property type="component" value="Unassembled WGS sequence"/>
</dbReference>
<dbReference type="AlphaFoldDB" id="A0A3A5MMH9"/>
<dbReference type="InterPro" id="IPR050490">
    <property type="entry name" value="Bact_solute-bd_prot1"/>
</dbReference>